<keyword evidence="6 9" id="KW-0407">Ion channel</keyword>
<evidence type="ECO:0000256" key="8">
    <source>
        <dbReference type="ARBA" id="ARBA00035585"/>
    </source>
</evidence>
<comment type="activity regulation">
    <text evidence="9">Na(+) is not transported, but it plays an essential structural role and its presence is essential for fluoride channel function.</text>
</comment>
<reference evidence="10 11" key="2">
    <citation type="journal article" date="2009" name="Proc. Natl. Acad. Sci. U.S.A.">
        <title>On the chimeric nature, thermophilic origin, and phylogenetic placement of the Thermotogales.</title>
        <authorList>
            <person name="Zhaxybayeva O."/>
            <person name="Swithers K.S."/>
            <person name="Lapierre P."/>
            <person name="Fournier G.P."/>
            <person name="Bickhart D.M."/>
            <person name="DeBoy R.T."/>
            <person name="Nelson K.E."/>
            <person name="Nesbo C.L."/>
            <person name="Doolittle W.F."/>
            <person name="Gogarten J.P."/>
            <person name="Noll K.M."/>
        </authorList>
    </citation>
    <scope>NUCLEOTIDE SEQUENCE [LARGE SCALE GENOMIC DNA]</scope>
    <source>
        <strain evidence="11">ATCC 35602 / DSM 5306 / Rt17-B1</strain>
    </source>
</reference>
<feature type="binding site" evidence="9">
    <location>
        <position position="75"/>
    </location>
    <ligand>
        <name>Na(+)</name>
        <dbReference type="ChEBI" id="CHEBI:29101"/>
        <note>structural</note>
    </ligand>
</feature>
<dbReference type="NCBIfam" id="TIGR00494">
    <property type="entry name" value="crcB"/>
    <property type="match status" value="1"/>
</dbReference>
<evidence type="ECO:0000313" key="11">
    <source>
        <dbReference type="Proteomes" id="UP000002415"/>
    </source>
</evidence>
<dbReference type="EMBL" id="CP000771">
    <property type="protein sequence ID" value="ABS60376.1"/>
    <property type="molecule type" value="Genomic_DNA"/>
</dbReference>
<keyword evidence="9" id="KW-0813">Transport</keyword>
<protein>
    <recommendedName>
        <fullName evidence="9">Fluoride-specific ion channel FluC</fullName>
    </recommendedName>
</protein>
<dbReference type="Pfam" id="PF02537">
    <property type="entry name" value="CRCB"/>
    <property type="match status" value="1"/>
</dbReference>
<dbReference type="HAMAP" id="MF_00454">
    <property type="entry name" value="FluC"/>
    <property type="match status" value="1"/>
</dbReference>
<evidence type="ECO:0000256" key="6">
    <source>
        <dbReference type="ARBA" id="ARBA00023303"/>
    </source>
</evidence>
<reference evidence="10 11" key="1">
    <citation type="submission" date="2007-07" db="EMBL/GenBank/DDBJ databases">
        <title>Complete sequence of Fervidobacterium nodosum Rt17-B1.</title>
        <authorList>
            <consortium name="US DOE Joint Genome Institute"/>
            <person name="Copeland A."/>
            <person name="Lucas S."/>
            <person name="Lapidus A."/>
            <person name="Barry K."/>
            <person name="Glavina del Rio T."/>
            <person name="Dalin E."/>
            <person name="Tice H."/>
            <person name="Pitluck S."/>
            <person name="Saunders E."/>
            <person name="Brettin T."/>
            <person name="Bruce D."/>
            <person name="Detter J.C."/>
            <person name="Han C."/>
            <person name="Schmutz J."/>
            <person name="Larimer F."/>
            <person name="Land M."/>
            <person name="Hauser L."/>
            <person name="Kyrpides N."/>
            <person name="Mikhailova N."/>
            <person name="Nelson K."/>
            <person name="Gogarten J.P."/>
            <person name="Noll K."/>
            <person name="Richardson P."/>
        </authorList>
    </citation>
    <scope>NUCLEOTIDE SEQUENCE [LARGE SCALE GENOMIC DNA]</scope>
    <source>
        <strain evidence="11">ATCC 35602 / DSM 5306 / Rt17-B1</strain>
    </source>
</reference>
<organism evidence="10 11">
    <name type="scientific">Fervidobacterium nodosum (strain ATCC 35602 / DSM 5306 / Rt17-B1)</name>
    <dbReference type="NCBI Taxonomy" id="381764"/>
    <lineage>
        <taxon>Bacteria</taxon>
        <taxon>Thermotogati</taxon>
        <taxon>Thermotogota</taxon>
        <taxon>Thermotogae</taxon>
        <taxon>Thermotogales</taxon>
        <taxon>Fervidobacteriaceae</taxon>
        <taxon>Fervidobacterium</taxon>
    </lineage>
</organism>
<dbReference type="InterPro" id="IPR003691">
    <property type="entry name" value="FluC"/>
</dbReference>
<dbReference type="eggNOG" id="COG0239">
    <property type="taxonomic scope" value="Bacteria"/>
</dbReference>
<evidence type="ECO:0000256" key="7">
    <source>
        <dbReference type="ARBA" id="ARBA00035120"/>
    </source>
</evidence>
<comment type="subcellular location">
    <subcellularLocation>
        <location evidence="9">Cell inner membrane</location>
        <topology evidence="9">Multi-pass membrane protein</topology>
    </subcellularLocation>
    <subcellularLocation>
        <location evidence="1">Cell membrane</location>
        <topology evidence="1">Multi-pass membrane protein</topology>
    </subcellularLocation>
</comment>
<evidence type="ECO:0000256" key="3">
    <source>
        <dbReference type="ARBA" id="ARBA00022692"/>
    </source>
</evidence>
<evidence type="ECO:0000256" key="2">
    <source>
        <dbReference type="ARBA" id="ARBA00022475"/>
    </source>
</evidence>
<dbReference type="GO" id="GO:0046872">
    <property type="term" value="F:metal ion binding"/>
    <property type="evidence" value="ECO:0007669"/>
    <property type="project" value="UniProtKB-KW"/>
</dbReference>
<keyword evidence="5 9" id="KW-0472">Membrane</keyword>
<evidence type="ECO:0000256" key="1">
    <source>
        <dbReference type="ARBA" id="ARBA00004651"/>
    </source>
</evidence>
<keyword evidence="9" id="KW-0406">Ion transport</keyword>
<keyword evidence="9" id="KW-0997">Cell inner membrane</keyword>
<dbReference type="GO" id="GO:0005886">
    <property type="term" value="C:plasma membrane"/>
    <property type="evidence" value="ECO:0007669"/>
    <property type="project" value="UniProtKB-SubCell"/>
</dbReference>
<feature type="transmembrane region" description="Helical" evidence="9">
    <location>
        <begin position="65"/>
        <end position="83"/>
    </location>
</feature>
<comment type="catalytic activity">
    <reaction evidence="8">
        <text>fluoride(in) = fluoride(out)</text>
        <dbReference type="Rhea" id="RHEA:76159"/>
        <dbReference type="ChEBI" id="CHEBI:17051"/>
    </reaction>
    <physiologicalReaction direction="left-to-right" evidence="8">
        <dbReference type="Rhea" id="RHEA:76160"/>
    </physiologicalReaction>
</comment>
<evidence type="ECO:0000256" key="5">
    <source>
        <dbReference type="ARBA" id="ARBA00023136"/>
    </source>
</evidence>
<accession>A7HKE3</accession>
<keyword evidence="2 9" id="KW-1003">Cell membrane</keyword>
<keyword evidence="11" id="KW-1185">Reference proteome</keyword>
<evidence type="ECO:0000256" key="9">
    <source>
        <dbReference type="HAMAP-Rule" id="MF_00454"/>
    </source>
</evidence>
<evidence type="ECO:0000313" key="10">
    <source>
        <dbReference type="EMBL" id="ABS60376.1"/>
    </source>
</evidence>
<keyword evidence="3 9" id="KW-0812">Transmembrane</keyword>
<keyword evidence="9" id="KW-0479">Metal-binding</keyword>
<gene>
    <name evidence="9" type="primary">fluC</name>
    <name evidence="9" type="synonym">crcB</name>
    <name evidence="10" type="ordered locus">Fnod_0513</name>
</gene>
<feature type="transmembrane region" description="Helical" evidence="9">
    <location>
        <begin position="103"/>
        <end position="124"/>
    </location>
</feature>
<feature type="binding site" evidence="9">
    <location>
        <position position="78"/>
    </location>
    <ligand>
        <name>Na(+)</name>
        <dbReference type="ChEBI" id="CHEBI:29101"/>
        <note>structural</note>
    </ligand>
</feature>
<dbReference type="HOGENOM" id="CLU_114342_3_0_0"/>
<dbReference type="OrthoDB" id="9815830at2"/>
<dbReference type="PANTHER" id="PTHR28259">
    <property type="entry name" value="FLUORIDE EXPORT PROTEIN 1-RELATED"/>
    <property type="match status" value="1"/>
</dbReference>
<dbReference type="STRING" id="381764.Fnod_0513"/>
<keyword evidence="4 9" id="KW-1133">Transmembrane helix</keyword>
<keyword evidence="9" id="KW-0915">Sodium</keyword>
<dbReference type="GO" id="GO:0062054">
    <property type="term" value="F:fluoride channel activity"/>
    <property type="evidence" value="ECO:0007669"/>
    <property type="project" value="UniProtKB-UniRule"/>
</dbReference>
<comment type="function">
    <text evidence="9">Fluoride-specific ion channel. Important for reducing fluoride concentration in the cell, thus reducing its toxicity.</text>
</comment>
<name>A7HKE3_FERNB</name>
<dbReference type="PANTHER" id="PTHR28259:SF1">
    <property type="entry name" value="FLUORIDE EXPORT PROTEIN 1-RELATED"/>
    <property type="match status" value="1"/>
</dbReference>
<comment type="similarity">
    <text evidence="7 9">Belongs to the fluoride channel Fluc/FEX (TC 1.A.43) family.</text>
</comment>
<sequence length="125" mass="13575">MIPIIAVGVGGFIGSVLRYIISLKMNQIFSQTLIPPGTLLVNVFGSLFLGFIMQLSFRANINPNLRLFLTTGIMGGLTTFSTLSYETITLLTNGYYISSLLNIVLNLILGLSAAFFGMVICNVIF</sequence>
<dbReference type="AlphaFoldDB" id="A7HKE3"/>
<feature type="transmembrane region" description="Helical" evidence="9">
    <location>
        <begin position="34"/>
        <end position="53"/>
    </location>
</feature>
<dbReference type="GO" id="GO:0140114">
    <property type="term" value="P:cellular detoxification of fluoride"/>
    <property type="evidence" value="ECO:0007669"/>
    <property type="project" value="UniProtKB-UniRule"/>
</dbReference>
<dbReference type="Proteomes" id="UP000002415">
    <property type="component" value="Chromosome"/>
</dbReference>
<evidence type="ECO:0000256" key="4">
    <source>
        <dbReference type="ARBA" id="ARBA00022989"/>
    </source>
</evidence>
<dbReference type="RefSeq" id="WP_011993695.1">
    <property type="nucleotide sequence ID" value="NC_009718.1"/>
</dbReference>
<proteinExistence type="inferred from homology"/>
<dbReference type="KEGG" id="fno:Fnod_0513"/>